<keyword evidence="3" id="KW-1185">Reference proteome</keyword>
<proteinExistence type="predicted"/>
<organism evidence="2 3">
    <name type="scientific">Brevibacillus choshinensis</name>
    <dbReference type="NCBI Taxonomy" id="54911"/>
    <lineage>
        <taxon>Bacteria</taxon>
        <taxon>Bacillati</taxon>
        <taxon>Bacillota</taxon>
        <taxon>Bacilli</taxon>
        <taxon>Bacillales</taxon>
        <taxon>Paenibacillaceae</taxon>
        <taxon>Brevibacillus</taxon>
    </lineage>
</organism>
<dbReference type="Proteomes" id="UP000596248">
    <property type="component" value="Chromosome"/>
</dbReference>
<evidence type="ECO:0000313" key="2">
    <source>
        <dbReference type="EMBL" id="QRG69677.1"/>
    </source>
</evidence>
<feature type="region of interest" description="Disordered" evidence="1">
    <location>
        <begin position="143"/>
        <end position="188"/>
    </location>
</feature>
<gene>
    <name evidence="2" type="ORF">JNE38_11465</name>
</gene>
<protein>
    <recommendedName>
        <fullName evidence="4">Transposase</fullName>
    </recommendedName>
</protein>
<evidence type="ECO:0000313" key="3">
    <source>
        <dbReference type="Proteomes" id="UP000596248"/>
    </source>
</evidence>
<accession>A0ABX7FU26</accession>
<dbReference type="EMBL" id="CP069127">
    <property type="protein sequence ID" value="QRG69677.1"/>
    <property type="molecule type" value="Genomic_DNA"/>
</dbReference>
<sequence length="188" mass="21672">MDELRMFKQFIHAAEQVWTQIATSPRGKPVYTIDRVDYAPLPERYNSKRKISRIFRRYWGRQLTETMIRNLKLRLIKGKLCVPYGAIPPLPTTIQSLQLKMNRPNQKVVSAVLYGASKKVRVDYRLIRVGAAAPYTIMKRSGKEFDQRYRQPAKATGPQAKPKPTPTQKTPGKPKHKSNGRKKLLKTP</sequence>
<evidence type="ECO:0008006" key="4">
    <source>
        <dbReference type="Google" id="ProtNLM"/>
    </source>
</evidence>
<feature type="compositionally biased region" description="Low complexity" evidence="1">
    <location>
        <begin position="152"/>
        <end position="171"/>
    </location>
</feature>
<evidence type="ECO:0000256" key="1">
    <source>
        <dbReference type="SAM" id="MobiDB-lite"/>
    </source>
</evidence>
<feature type="compositionally biased region" description="Basic residues" evidence="1">
    <location>
        <begin position="172"/>
        <end position="188"/>
    </location>
</feature>
<reference evidence="2 3" key="1">
    <citation type="submission" date="2021-01" db="EMBL/GenBank/DDBJ databases">
        <title>Identification of strong promoters based on the transcriptome of Brevibacillus choshinensis.</title>
        <authorList>
            <person name="Yao D."/>
            <person name="Zhang K."/>
            <person name="Wu J."/>
        </authorList>
    </citation>
    <scope>NUCLEOTIDE SEQUENCE [LARGE SCALE GENOMIC DNA]</scope>
    <source>
        <strain evidence="2 3">HPD31-SP3</strain>
    </source>
</reference>
<name>A0ABX7FU26_BRECH</name>